<dbReference type="InterPro" id="IPR000994">
    <property type="entry name" value="Pept_M24"/>
</dbReference>
<dbReference type="InterPro" id="IPR000587">
    <property type="entry name" value="Creatinase_N"/>
</dbReference>
<dbReference type="RefSeq" id="WP_054968171.1">
    <property type="nucleotide sequence ID" value="NZ_LJCO01000026.1"/>
</dbReference>
<dbReference type="PANTHER" id="PTHR46112">
    <property type="entry name" value="AMINOPEPTIDASE"/>
    <property type="match status" value="1"/>
</dbReference>
<dbReference type="PRINTS" id="PR00599">
    <property type="entry name" value="MAPEPTIDASE"/>
</dbReference>
<sequence length="367" mass="39191">MIDSTRVFGDEVYEDRRQRLQARLRDKGLGGMIVMGKANRLYLTGFGPDGGSLTRFVALCLPASGEPVYIVSDIDQERARGLDVDFIPVAYNEGVLVAGKLVQSWPGGEIGVDAVALNVIVADALRGSVGRDLQPADDIVMALRAKKSEAEIEVLREASRHTDAVAEAARALVREGLTERGLSGAMVYEAMKRGCDMPQIPLVLTGARATMPHLMPSSETMKSGDLVVIDFGVGFGGYETDICRTYAVGKPSSFALELHDIVSRAFHAAIAAAKPGAFARDVHQAAYDVIAAAGYGEAFFHGVGHGVGVQSHETPLLSFQQFTPLEEGMVLAIEPGIYTNGVGIRLEDNVVVRKTGAESLNRASMSL</sequence>
<proteinExistence type="predicted"/>
<evidence type="ECO:0000259" key="2">
    <source>
        <dbReference type="Pfam" id="PF01321"/>
    </source>
</evidence>
<dbReference type="Gene3D" id="3.40.350.10">
    <property type="entry name" value="Creatinase/prolidase N-terminal domain"/>
    <property type="match status" value="1"/>
</dbReference>
<dbReference type="STRING" id="471514.AN477_05475"/>
<dbReference type="GO" id="GO:0008235">
    <property type="term" value="F:metalloexopeptidase activity"/>
    <property type="evidence" value="ECO:0007669"/>
    <property type="project" value="UniProtKB-ARBA"/>
</dbReference>
<organism evidence="3 4">
    <name type="scientific">Alicyclobacillus ferrooxydans</name>
    <dbReference type="NCBI Taxonomy" id="471514"/>
    <lineage>
        <taxon>Bacteria</taxon>
        <taxon>Bacillati</taxon>
        <taxon>Bacillota</taxon>
        <taxon>Bacilli</taxon>
        <taxon>Bacillales</taxon>
        <taxon>Alicyclobacillaceae</taxon>
        <taxon>Alicyclobacillus</taxon>
    </lineage>
</organism>
<dbReference type="Proteomes" id="UP000050482">
    <property type="component" value="Unassembled WGS sequence"/>
</dbReference>
<evidence type="ECO:0000313" key="3">
    <source>
        <dbReference type="EMBL" id="KPV44743.1"/>
    </source>
</evidence>
<keyword evidence="4" id="KW-1185">Reference proteome</keyword>
<comment type="caution">
    <text evidence="3">The sequence shown here is derived from an EMBL/GenBank/DDBJ whole genome shotgun (WGS) entry which is preliminary data.</text>
</comment>
<gene>
    <name evidence="3" type="ORF">AN477_05475</name>
</gene>
<dbReference type="GO" id="GO:0004177">
    <property type="term" value="F:aminopeptidase activity"/>
    <property type="evidence" value="ECO:0007669"/>
    <property type="project" value="UniProtKB-ARBA"/>
</dbReference>
<dbReference type="EMBL" id="LJCO01000026">
    <property type="protein sequence ID" value="KPV44743.1"/>
    <property type="molecule type" value="Genomic_DNA"/>
</dbReference>
<dbReference type="Pfam" id="PF00557">
    <property type="entry name" value="Peptidase_M24"/>
    <property type="match status" value="1"/>
</dbReference>
<reference evidence="3 4" key="1">
    <citation type="submission" date="2015-09" db="EMBL/GenBank/DDBJ databases">
        <title>Draft genome sequence of Alicyclobacillus ferrooxydans DSM 22381.</title>
        <authorList>
            <person name="Hemp J."/>
        </authorList>
    </citation>
    <scope>NUCLEOTIDE SEQUENCE [LARGE SCALE GENOMIC DNA]</scope>
    <source>
        <strain evidence="3 4">TC-34</strain>
    </source>
</reference>
<dbReference type="SUPFAM" id="SSF53092">
    <property type="entry name" value="Creatinase/prolidase N-terminal domain"/>
    <property type="match status" value="1"/>
</dbReference>
<dbReference type="PATRIC" id="fig|471514.4.peg.2468"/>
<accession>A0A0P9CGT9</accession>
<dbReference type="InterPro" id="IPR050659">
    <property type="entry name" value="Peptidase_M24B"/>
</dbReference>
<dbReference type="PANTHER" id="PTHR46112:SF2">
    <property type="entry name" value="XAA-PRO AMINOPEPTIDASE P-RELATED"/>
    <property type="match status" value="1"/>
</dbReference>
<name>A0A0P9CGT9_9BACL</name>
<dbReference type="InterPro" id="IPR036005">
    <property type="entry name" value="Creatinase/aminopeptidase-like"/>
</dbReference>
<evidence type="ECO:0008006" key="5">
    <source>
        <dbReference type="Google" id="ProtNLM"/>
    </source>
</evidence>
<protein>
    <recommendedName>
        <fullName evidence="5">Peptidase M24</fullName>
    </recommendedName>
</protein>
<dbReference type="Gene3D" id="3.90.230.10">
    <property type="entry name" value="Creatinase/methionine aminopeptidase superfamily"/>
    <property type="match status" value="1"/>
</dbReference>
<dbReference type="InterPro" id="IPR029149">
    <property type="entry name" value="Creatin/AminoP/Spt16_N"/>
</dbReference>
<dbReference type="SUPFAM" id="SSF55920">
    <property type="entry name" value="Creatinase/aminopeptidase"/>
    <property type="match status" value="1"/>
</dbReference>
<feature type="domain" description="Peptidase M24" evidence="1">
    <location>
        <begin position="154"/>
        <end position="353"/>
    </location>
</feature>
<feature type="domain" description="Creatinase N-terminal" evidence="2">
    <location>
        <begin position="16"/>
        <end position="145"/>
    </location>
</feature>
<evidence type="ECO:0000259" key="1">
    <source>
        <dbReference type="Pfam" id="PF00557"/>
    </source>
</evidence>
<dbReference type="InterPro" id="IPR001714">
    <property type="entry name" value="Pept_M24_MAP"/>
</dbReference>
<dbReference type="Pfam" id="PF01321">
    <property type="entry name" value="Creatinase_N"/>
    <property type="match status" value="1"/>
</dbReference>
<dbReference type="AlphaFoldDB" id="A0A0P9CGT9"/>
<evidence type="ECO:0000313" key="4">
    <source>
        <dbReference type="Proteomes" id="UP000050482"/>
    </source>
</evidence>